<proteinExistence type="predicted"/>
<comment type="caution">
    <text evidence="2">The sequence shown here is derived from an EMBL/GenBank/DDBJ whole genome shotgun (WGS) entry which is preliminary data.</text>
</comment>
<feature type="region of interest" description="Disordered" evidence="1">
    <location>
        <begin position="1"/>
        <end position="21"/>
    </location>
</feature>
<gene>
    <name evidence="2" type="ORF">ACETRX_05005</name>
</gene>
<evidence type="ECO:0000313" key="3">
    <source>
        <dbReference type="Proteomes" id="UP001595190"/>
    </source>
</evidence>
<accession>A0ABV6Z9T8</accession>
<sequence length="77" mass="9068">MTSQQLEPTEDDFVFVPDNRPVHDDHDPAVEALEEKYWAIVSKFEGYGYGAKIVEPHDERLHIAVRVPDEQTQRYRR</sequence>
<organism evidence="2 3">
    <name type="scientific">Labrys neptuniae</name>
    <dbReference type="NCBI Taxonomy" id="376174"/>
    <lineage>
        <taxon>Bacteria</taxon>
        <taxon>Pseudomonadati</taxon>
        <taxon>Pseudomonadota</taxon>
        <taxon>Alphaproteobacteria</taxon>
        <taxon>Hyphomicrobiales</taxon>
        <taxon>Xanthobacteraceae</taxon>
        <taxon>Labrys</taxon>
    </lineage>
</organism>
<evidence type="ECO:0000313" key="2">
    <source>
        <dbReference type="EMBL" id="MFC2248962.1"/>
    </source>
</evidence>
<dbReference type="EMBL" id="JBHGPK010000001">
    <property type="protein sequence ID" value="MFC2248962.1"/>
    <property type="molecule type" value="Genomic_DNA"/>
</dbReference>
<reference evidence="2 3" key="1">
    <citation type="submission" date="2024-09" db="EMBL/GenBank/DDBJ databases">
        <title>Description of Labrys sedimenti sp. nov., isolated from a diclofenac-degrading enrichment culture, and genome-based reclassification of Labrys portucalensis as a later heterotypic synonym of Labrys neptuniae.</title>
        <authorList>
            <person name="Tancsics A."/>
            <person name="Csepanyi A."/>
        </authorList>
    </citation>
    <scope>NUCLEOTIDE SEQUENCE [LARGE SCALE GENOMIC DNA]</scope>
    <source>
        <strain evidence="2 3">LMG 23412</strain>
    </source>
</reference>
<dbReference type="RefSeq" id="WP_394308942.1">
    <property type="nucleotide sequence ID" value="NZ_JBHGPK010000001.1"/>
</dbReference>
<dbReference type="Proteomes" id="UP001595190">
    <property type="component" value="Unassembled WGS sequence"/>
</dbReference>
<protein>
    <submittedName>
        <fullName evidence="2">Uncharacterized protein</fullName>
    </submittedName>
</protein>
<evidence type="ECO:0000256" key="1">
    <source>
        <dbReference type="SAM" id="MobiDB-lite"/>
    </source>
</evidence>
<name>A0ABV6Z9T8_9HYPH</name>